<dbReference type="Proteomes" id="UP000030686">
    <property type="component" value="Unassembled WGS sequence"/>
</dbReference>
<evidence type="ECO:0000256" key="1">
    <source>
        <dbReference type="SAM" id="MobiDB-lite"/>
    </source>
</evidence>
<organism evidence="2 3">
    <name type="scientific">Penicillium roqueforti (strain FM164)</name>
    <dbReference type="NCBI Taxonomy" id="1365484"/>
    <lineage>
        <taxon>Eukaryota</taxon>
        <taxon>Fungi</taxon>
        <taxon>Dikarya</taxon>
        <taxon>Ascomycota</taxon>
        <taxon>Pezizomycotina</taxon>
        <taxon>Eurotiomycetes</taxon>
        <taxon>Eurotiomycetidae</taxon>
        <taxon>Eurotiales</taxon>
        <taxon>Aspergillaceae</taxon>
        <taxon>Penicillium</taxon>
    </lineage>
</organism>
<protein>
    <submittedName>
        <fullName evidence="2">Genomic scaffold, ProqFM164S03</fullName>
    </submittedName>
</protein>
<sequence>MRSMASLSPSSPMGISSTQPLRPLSAASCNISSISRRLPRWLAPMRTPLEIRFWALMT</sequence>
<dbReference type="AlphaFoldDB" id="W6QBW9"/>
<feature type="region of interest" description="Disordered" evidence="1">
    <location>
        <begin position="1"/>
        <end position="21"/>
    </location>
</feature>
<feature type="compositionally biased region" description="Low complexity" evidence="1">
    <location>
        <begin position="1"/>
        <end position="17"/>
    </location>
</feature>
<evidence type="ECO:0000313" key="2">
    <source>
        <dbReference type="EMBL" id="CDM33950.1"/>
    </source>
</evidence>
<keyword evidence="3" id="KW-1185">Reference proteome</keyword>
<name>W6QBW9_PENRF</name>
<accession>W6QBW9</accession>
<dbReference type="EMBL" id="HG792017">
    <property type="protein sequence ID" value="CDM33950.1"/>
    <property type="molecule type" value="Genomic_DNA"/>
</dbReference>
<gene>
    <name evidence="2" type="ORF">PROQFM164_S03g000674</name>
</gene>
<proteinExistence type="predicted"/>
<reference evidence="2" key="1">
    <citation type="journal article" date="2014" name="Nat. Commun.">
        <title>Multiple recent horizontal transfers of a large genomic region in cheese making fungi.</title>
        <authorList>
            <person name="Cheeseman K."/>
            <person name="Ropars J."/>
            <person name="Renault P."/>
            <person name="Dupont J."/>
            <person name="Gouzy J."/>
            <person name="Branca A."/>
            <person name="Abraham A.L."/>
            <person name="Ceppi M."/>
            <person name="Conseiller E."/>
            <person name="Debuchy R."/>
            <person name="Malagnac F."/>
            <person name="Goarin A."/>
            <person name="Silar P."/>
            <person name="Lacoste S."/>
            <person name="Sallet E."/>
            <person name="Bensimon A."/>
            <person name="Giraud T."/>
            <person name="Brygoo Y."/>
        </authorList>
    </citation>
    <scope>NUCLEOTIDE SEQUENCE [LARGE SCALE GENOMIC DNA]</scope>
    <source>
        <strain evidence="2">FM164</strain>
    </source>
</reference>
<evidence type="ECO:0000313" key="3">
    <source>
        <dbReference type="Proteomes" id="UP000030686"/>
    </source>
</evidence>